<dbReference type="AlphaFoldDB" id="A0A0C3FJV8"/>
<keyword evidence="2" id="KW-1185">Reference proteome</keyword>
<evidence type="ECO:0000313" key="1">
    <source>
        <dbReference type="EMBL" id="KIM84590.1"/>
    </source>
</evidence>
<sequence length="57" mass="6387">MSVPHIVRLGRMSESFTGPPARRLIQQAGLIQMDEGPLIVLDNACGQVLYHLCYMRC</sequence>
<name>A0A0C3FJV8_PILCF</name>
<reference evidence="1 2" key="1">
    <citation type="submission" date="2014-04" db="EMBL/GenBank/DDBJ databases">
        <authorList>
            <consortium name="DOE Joint Genome Institute"/>
            <person name="Kuo A."/>
            <person name="Tarkka M."/>
            <person name="Buscot F."/>
            <person name="Kohler A."/>
            <person name="Nagy L.G."/>
            <person name="Floudas D."/>
            <person name="Copeland A."/>
            <person name="Barry K.W."/>
            <person name="Cichocki N."/>
            <person name="Veneault-Fourrey C."/>
            <person name="LaButti K."/>
            <person name="Lindquist E.A."/>
            <person name="Lipzen A."/>
            <person name="Lundell T."/>
            <person name="Morin E."/>
            <person name="Murat C."/>
            <person name="Sun H."/>
            <person name="Tunlid A."/>
            <person name="Henrissat B."/>
            <person name="Grigoriev I.V."/>
            <person name="Hibbett D.S."/>
            <person name="Martin F."/>
            <person name="Nordberg H.P."/>
            <person name="Cantor M.N."/>
            <person name="Hua S.X."/>
        </authorList>
    </citation>
    <scope>NUCLEOTIDE SEQUENCE [LARGE SCALE GENOMIC DNA]</scope>
    <source>
        <strain evidence="1 2">F 1598</strain>
    </source>
</reference>
<gene>
    <name evidence="1" type="ORF">PILCRDRAFT_818172</name>
</gene>
<dbReference type="Proteomes" id="UP000054166">
    <property type="component" value="Unassembled WGS sequence"/>
</dbReference>
<dbReference type="EMBL" id="KN832987">
    <property type="protein sequence ID" value="KIM84590.1"/>
    <property type="molecule type" value="Genomic_DNA"/>
</dbReference>
<evidence type="ECO:0000313" key="2">
    <source>
        <dbReference type="Proteomes" id="UP000054166"/>
    </source>
</evidence>
<dbReference type="HOGENOM" id="CLU_2997241_0_0_1"/>
<reference evidence="2" key="2">
    <citation type="submission" date="2015-01" db="EMBL/GenBank/DDBJ databases">
        <title>Evolutionary Origins and Diversification of the Mycorrhizal Mutualists.</title>
        <authorList>
            <consortium name="DOE Joint Genome Institute"/>
            <consortium name="Mycorrhizal Genomics Consortium"/>
            <person name="Kohler A."/>
            <person name="Kuo A."/>
            <person name="Nagy L.G."/>
            <person name="Floudas D."/>
            <person name="Copeland A."/>
            <person name="Barry K.W."/>
            <person name="Cichocki N."/>
            <person name="Veneault-Fourrey C."/>
            <person name="LaButti K."/>
            <person name="Lindquist E.A."/>
            <person name="Lipzen A."/>
            <person name="Lundell T."/>
            <person name="Morin E."/>
            <person name="Murat C."/>
            <person name="Riley R."/>
            <person name="Ohm R."/>
            <person name="Sun H."/>
            <person name="Tunlid A."/>
            <person name="Henrissat B."/>
            <person name="Grigoriev I.V."/>
            <person name="Hibbett D.S."/>
            <person name="Martin F."/>
        </authorList>
    </citation>
    <scope>NUCLEOTIDE SEQUENCE [LARGE SCALE GENOMIC DNA]</scope>
    <source>
        <strain evidence="2">F 1598</strain>
    </source>
</reference>
<proteinExistence type="predicted"/>
<accession>A0A0C3FJV8</accession>
<protein>
    <submittedName>
        <fullName evidence="1">Uncharacterized protein</fullName>
    </submittedName>
</protein>
<dbReference type="InParanoid" id="A0A0C3FJV8"/>
<organism evidence="1 2">
    <name type="scientific">Piloderma croceum (strain F 1598)</name>
    <dbReference type="NCBI Taxonomy" id="765440"/>
    <lineage>
        <taxon>Eukaryota</taxon>
        <taxon>Fungi</taxon>
        <taxon>Dikarya</taxon>
        <taxon>Basidiomycota</taxon>
        <taxon>Agaricomycotina</taxon>
        <taxon>Agaricomycetes</taxon>
        <taxon>Agaricomycetidae</taxon>
        <taxon>Atheliales</taxon>
        <taxon>Atheliaceae</taxon>
        <taxon>Piloderma</taxon>
    </lineage>
</organism>